<feature type="non-terminal residue" evidence="3">
    <location>
        <position position="110"/>
    </location>
</feature>
<reference evidence="3" key="2">
    <citation type="journal article" date="2020" name="Nat. Commun.">
        <title>Large-scale genome sequencing of mycorrhizal fungi provides insights into the early evolution of symbiotic traits.</title>
        <authorList>
            <person name="Miyauchi S."/>
            <person name="Kiss E."/>
            <person name="Kuo A."/>
            <person name="Drula E."/>
            <person name="Kohler A."/>
            <person name="Sanchez-Garcia M."/>
            <person name="Morin E."/>
            <person name="Andreopoulos B."/>
            <person name="Barry K.W."/>
            <person name="Bonito G."/>
            <person name="Buee M."/>
            <person name="Carver A."/>
            <person name="Chen C."/>
            <person name="Cichocki N."/>
            <person name="Clum A."/>
            <person name="Culley D."/>
            <person name="Crous P.W."/>
            <person name="Fauchery L."/>
            <person name="Girlanda M."/>
            <person name="Hayes R.D."/>
            <person name="Keri Z."/>
            <person name="LaButti K."/>
            <person name="Lipzen A."/>
            <person name="Lombard V."/>
            <person name="Magnuson J."/>
            <person name="Maillard F."/>
            <person name="Murat C."/>
            <person name="Nolan M."/>
            <person name="Ohm R.A."/>
            <person name="Pangilinan J."/>
            <person name="Pereira M.F."/>
            <person name="Perotto S."/>
            <person name="Peter M."/>
            <person name="Pfister S."/>
            <person name="Riley R."/>
            <person name="Sitrit Y."/>
            <person name="Stielow J.B."/>
            <person name="Szollosi G."/>
            <person name="Zifcakova L."/>
            <person name="Stursova M."/>
            <person name="Spatafora J.W."/>
            <person name="Tedersoo L."/>
            <person name="Vaario L.M."/>
            <person name="Yamada A."/>
            <person name="Yan M."/>
            <person name="Wang P."/>
            <person name="Xu J."/>
            <person name="Bruns T."/>
            <person name="Baldrian P."/>
            <person name="Vilgalys R."/>
            <person name="Dunand C."/>
            <person name="Henrissat B."/>
            <person name="Grigoriev I.V."/>
            <person name="Hibbett D."/>
            <person name="Nagy L.G."/>
            <person name="Martin F.M."/>
        </authorList>
    </citation>
    <scope>NUCLEOTIDE SEQUENCE</scope>
    <source>
        <strain evidence="3">BED1</strain>
    </source>
</reference>
<evidence type="ECO:0000256" key="1">
    <source>
        <dbReference type="SAM" id="Phobius"/>
    </source>
</evidence>
<proteinExistence type="predicted"/>
<feature type="transmembrane region" description="Helical" evidence="1">
    <location>
        <begin position="62"/>
        <end position="81"/>
    </location>
</feature>
<evidence type="ECO:0000313" key="4">
    <source>
        <dbReference type="Proteomes" id="UP001194468"/>
    </source>
</evidence>
<comment type="caution">
    <text evidence="3">The sequence shown here is derived from an EMBL/GenBank/DDBJ whole genome shotgun (WGS) entry which is preliminary data.</text>
</comment>
<dbReference type="EMBL" id="WHUW01000290">
    <property type="protein sequence ID" value="KAF8415829.1"/>
    <property type="molecule type" value="Genomic_DNA"/>
</dbReference>
<sequence length="110" mass="12030">RLSMHCQLYTALLVFVTQSLVLSTTFSSPKKLTQIHDICSAWSGLGAALHTLWSQTKVASSVWPVVLVMLYFVCISVLHVTSSTIIQLQPFNDTVTRTVPAVATWPGPSV</sequence>
<name>A0AAD4BAY3_BOLED</name>
<keyword evidence="1" id="KW-1133">Transmembrane helix</keyword>
<evidence type="ECO:0000256" key="2">
    <source>
        <dbReference type="SAM" id="SignalP"/>
    </source>
</evidence>
<keyword evidence="4" id="KW-1185">Reference proteome</keyword>
<keyword evidence="2" id="KW-0732">Signal</keyword>
<protein>
    <submittedName>
        <fullName evidence="3">Uncharacterized protein</fullName>
    </submittedName>
</protein>
<organism evidence="3 4">
    <name type="scientific">Boletus edulis BED1</name>
    <dbReference type="NCBI Taxonomy" id="1328754"/>
    <lineage>
        <taxon>Eukaryota</taxon>
        <taxon>Fungi</taxon>
        <taxon>Dikarya</taxon>
        <taxon>Basidiomycota</taxon>
        <taxon>Agaricomycotina</taxon>
        <taxon>Agaricomycetes</taxon>
        <taxon>Agaricomycetidae</taxon>
        <taxon>Boletales</taxon>
        <taxon>Boletineae</taxon>
        <taxon>Boletaceae</taxon>
        <taxon>Boletoideae</taxon>
        <taxon>Boletus</taxon>
    </lineage>
</organism>
<reference evidence="3" key="1">
    <citation type="submission" date="2019-10" db="EMBL/GenBank/DDBJ databases">
        <authorList>
            <consortium name="DOE Joint Genome Institute"/>
            <person name="Kuo A."/>
            <person name="Miyauchi S."/>
            <person name="Kiss E."/>
            <person name="Drula E."/>
            <person name="Kohler A."/>
            <person name="Sanchez-Garcia M."/>
            <person name="Andreopoulos B."/>
            <person name="Barry K.W."/>
            <person name="Bonito G."/>
            <person name="Buee M."/>
            <person name="Carver A."/>
            <person name="Chen C."/>
            <person name="Cichocki N."/>
            <person name="Clum A."/>
            <person name="Culley D."/>
            <person name="Crous P.W."/>
            <person name="Fauchery L."/>
            <person name="Girlanda M."/>
            <person name="Hayes R."/>
            <person name="Keri Z."/>
            <person name="LaButti K."/>
            <person name="Lipzen A."/>
            <person name="Lombard V."/>
            <person name="Magnuson J."/>
            <person name="Maillard F."/>
            <person name="Morin E."/>
            <person name="Murat C."/>
            <person name="Nolan M."/>
            <person name="Ohm R."/>
            <person name="Pangilinan J."/>
            <person name="Pereira M."/>
            <person name="Perotto S."/>
            <person name="Peter M."/>
            <person name="Riley R."/>
            <person name="Sitrit Y."/>
            <person name="Stielow B."/>
            <person name="Szollosi G."/>
            <person name="Zifcakova L."/>
            <person name="Stursova M."/>
            <person name="Spatafora J.W."/>
            <person name="Tedersoo L."/>
            <person name="Vaario L.-M."/>
            <person name="Yamada A."/>
            <person name="Yan M."/>
            <person name="Wang P."/>
            <person name="Xu J."/>
            <person name="Bruns T."/>
            <person name="Baldrian P."/>
            <person name="Vilgalys R."/>
            <person name="Henrissat B."/>
            <person name="Grigoriev I.V."/>
            <person name="Hibbett D."/>
            <person name="Nagy L.G."/>
            <person name="Martin F.M."/>
        </authorList>
    </citation>
    <scope>NUCLEOTIDE SEQUENCE</scope>
    <source>
        <strain evidence="3">BED1</strain>
    </source>
</reference>
<evidence type="ECO:0000313" key="3">
    <source>
        <dbReference type="EMBL" id="KAF8415829.1"/>
    </source>
</evidence>
<accession>A0AAD4BAY3</accession>
<gene>
    <name evidence="3" type="ORF">L210DRAFT_945271</name>
</gene>
<feature type="chain" id="PRO_5042083297" evidence="2">
    <location>
        <begin position="24"/>
        <end position="110"/>
    </location>
</feature>
<keyword evidence="1" id="KW-0812">Transmembrane</keyword>
<feature type="signal peptide" evidence="2">
    <location>
        <begin position="1"/>
        <end position="23"/>
    </location>
</feature>
<dbReference type="Proteomes" id="UP001194468">
    <property type="component" value="Unassembled WGS sequence"/>
</dbReference>
<dbReference type="AlphaFoldDB" id="A0AAD4BAY3"/>
<feature type="non-terminal residue" evidence="3">
    <location>
        <position position="1"/>
    </location>
</feature>
<keyword evidence="1" id="KW-0472">Membrane</keyword>